<feature type="compositionally biased region" description="Polar residues" evidence="5">
    <location>
        <begin position="483"/>
        <end position="512"/>
    </location>
</feature>
<evidence type="ECO:0000313" key="7">
    <source>
        <dbReference type="Proteomes" id="UP000585474"/>
    </source>
</evidence>
<keyword evidence="3" id="KW-0804">Transcription</keyword>
<evidence type="ECO:0000256" key="5">
    <source>
        <dbReference type="SAM" id="MobiDB-lite"/>
    </source>
</evidence>
<dbReference type="AlphaFoldDB" id="A0A7J0HFG5"/>
<sequence>MEHLLSPDSSDAYNVFGEPELFPRVGDQYQVEIPPMMIESEYRLYTKNPFEVDFLPGVPFDFLMGLPIPITLKVEPPNIGLENGIGFGDHSSLASDQEMKRKIHKYGGKPYCLVPGSSGGSWSDVEESSFLLGLYIFGKNLVQMVRLPEDEKQKVCIWAEDFHGIEATGIVVATVSQRVGRMPKYFGGVASEPGLLELHTETNESNRNKEENGRTSETKLEQDDLSERKPHCYLQSRTPNHSTDLMKFTVVDTSLADAKVFRVIDLRTLPLEDSTKTTFRSHSEGNDKDSSEVSSEDSDSMDTVLFDLKENNVSNSKKSACIFQMGSKHRGVPISNSNSGNAYFKKTKDFTKFSDCKKPREFLKCCKMLKEDTLNSLALVTKRRRRRLLSCTWPEVSHGMLSFSVSQNFSSSETTDSSGNNLHGMKKRVLSTISPKGIFCDTNFGGEAAYEKPQSRPLIDLNLPQVLPDFETVEASTIELKQPESSTAPKTSSHVTCSKPNGNSRRQSTRNRPPTVRALEALANGFLTTGRRRNKETSSREASRSRPRRAHGGMVVTGSFGNGFVTPPMGKVGNGVCNSKSDMFSKFQVLSEGNVAKVSEP</sequence>
<keyword evidence="2" id="KW-0805">Transcription regulation</keyword>
<accession>A0A7J0HFG5</accession>
<dbReference type="GO" id="GO:0005634">
    <property type="term" value="C:nucleus"/>
    <property type="evidence" value="ECO:0007669"/>
    <property type="project" value="UniProtKB-SubCell"/>
</dbReference>
<feature type="region of interest" description="Disordered" evidence="5">
    <location>
        <begin position="479"/>
        <end position="555"/>
    </location>
</feature>
<evidence type="ECO:0000256" key="1">
    <source>
        <dbReference type="ARBA" id="ARBA00004123"/>
    </source>
</evidence>
<name>A0A7J0HFG5_9ERIC</name>
<keyword evidence="4" id="KW-0539">Nucleus</keyword>
<organism evidence="6 7">
    <name type="scientific">Actinidia rufa</name>
    <dbReference type="NCBI Taxonomy" id="165716"/>
    <lineage>
        <taxon>Eukaryota</taxon>
        <taxon>Viridiplantae</taxon>
        <taxon>Streptophyta</taxon>
        <taxon>Embryophyta</taxon>
        <taxon>Tracheophyta</taxon>
        <taxon>Spermatophyta</taxon>
        <taxon>Magnoliopsida</taxon>
        <taxon>eudicotyledons</taxon>
        <taxon>Gunneridae</taxon>
        <taxon>Pentapetalae</taxon>
        <taxon>asterids</taxon>
        <taxon>Ericales</taxon>
        <taxon>Actinidiaceae</taxon>
        <taxon>Actinidia</taxon>
    </lineage>
</organism>
<keyword evidence="7" id="KW-1185">Reference proteome</keyword>
<evidence type="ECO:0000256" key="2">
    <source>
        <dbReference type="ARBA" id="ARBA00023015"/>
    </source>
</evidence>
<gene>
    <name evidence="6" type="ORF">Acr_29g0009810</name>
</gene>
<feature type="region of interest" description="Disordered" evidence="5">
    <location>
        <begin position="196"/>
        <end position="238"/>
    </location>
</feature>
<evidence type="ECO:0000256" key="3">
    <source>
        <dbReference type="ARBA" id="ARBA00023163"/>
    </source>
</evidence>
<reference evidence="6 7" key="1">
    <citation type="submission" date="2019-07" db="EMBL/GenBank/DDBJ databases">
        <title>De Novo Assembly of kiwifruit Actinidia rufa.</title>
        <authorList>
            <person name="Sugita-Konishi S."/>
            <person name="Sato K."/>
            <person name="Mori E."/>
            <person name="Abe Y."/>
            <person name="Kisaki G."/>
            <person name="Hamano K."/>
            <person name="Suezawa K."/>
            <person name="Otani M."/>
            <person name="Fukuda T."/>
            <person name="Manabe T."/>
            <person name="Gomi K."/>
            <person name="Tabuchi M."/>
            <person name="Akimitsu K."/>
            <person name="Kataoka I."/>
        </authorList>
    </citation>
    <scope>NUCLEOTIDE SEQUENCE [LARGE SCALE GENOMIC DNA]</scope>
    <source>
        <strain evidence="7">cv. Fuchu</strain>
    </source>
</reference>
<comment type="caution">
    <text evidence="6">The sequence shown here is derived from an EMBL/GenBank/DDBJ whole genome shotgun (WGS) entry which is preliminary data.</text>
</comment>
<dbReference type="GO" id="GO:0003714">
    <property type="term" value="F:transcription corepressor activity"/>
    <property type="evidence" value="ECO:0007669"/>
    <property type="project" value="TreeGrafter"/>
</dbReference>
<dbReference type="PANTHER" id="PTHR13859">
    <property type="entry name" value="ATROPHIN-RELATED"/>
    <property type="match status" value="1"/>
</dbReference>
<proteinExistence type="predicted"/>
<comment type="subcellular location">
    <subcellularLocation>
        <location evidence="1">Nucleus</location>
    </subcellularLocation>
</comment>
<dbReference type="Proteomes" id="UP000585474">
    <property type="component" value="Unassembled WGS sequence"/>
</dbReference>
<evidence type="ECO:0000313" key="6">
    <source>
        <dbReference type="EMBL" id="GFZ21819.1"/>
    </source>
</evidence>
<feature type="region of interest" description="Disordered" evidence="5">
    <location>
        <begin position="276"/>
        <end position="299"/>
    </location>
</feature>
<evidence type="ECO:0000256" key="4">
    <source>
        <dbReference type="ARBA" id="ARBA00023242"/>
    </source>
</evidence>
<dbReference type="PANTHER" id="PTHR13859:SF34">
    <property type="entry name" value="SANT DOMAIN-CONTAINING PROTEIN"/>
    <property type="match status" value="1"/>
</dbReference>
<dbReference type="EMBL" id="BJWL01000029">
    <property type="protein sequence ID" value="GFZ21819.1"/>
    <property type="molecule type" value="Genomic_DNA"/>
</dbReference>
<feature type="compositionally biased region" description="Basic and acidic residues" evidence="5">
    <location>
        <begin position="535"/>
        <end position="544"/>
    </location>
</feature>
<dbReference type="OrthoDB" id="1634742at2759"/>
<feature type="compositionally biased region" description="Basic and acidic residues" evidence="5">
    <location>
        <begin position="281"/>
        <end position="291"/>
    </location>
</feature>
<feature type="compositionally biased region" description="Basic and acidic residues" evidence="5">
    <location>
        <begin position="198"/>
        <end position="230"/>
    </location>
</feature>
<protein>
    <submittedName>
        <fullName evidence="6">Uncharacterized protein</fullName>
    </submittedName>
</protein>